<dbReference type="GO" id="GO:0030145">
    <property type="term" value="F:manganese ion binding"/>
    <property type="evidence" value="ECO:0007669"/>
    <property type="project" value="TreeGrafter"/>
</dbReference>
<dbReference type="EMBL" id="PKPP01007873">
    <property type="protein sequence ID" value="PWA52208.1"/>
    <property type="molecule type" value="Genomic_DNA"/>
</dbReference>
<comment type="subunit">
    <text evidence="2">Monomer.</text>
</comment>
<keyword evidence="3" id="KW-0963">Cytoplasm</keyword>
<dbReference type="GO" id="GO:0005737">
    <property type="term" value="C:cytoplasm"/>
    <property type="evidence" value="ECO:0007669"/>
    <property type="project" value="UniProtKB-SubCell"/>
</dbReference>
<keyword evidence="6" id="KW-1185">Reference proteome</keyword>
<feature type="domain" description="Metalloenzyme" evidence="4">
    <location>
        <begin position="1"/>
        <end position="44"/>
    </location>
</feature>
<evidence type="ECO:0000313" key="5">
    <source>
        <dbReference type="EMBL" id="PWA52208.1"/>
    </source>
</evidence>
<reference evidence="5 6" key="1">
    <citation type="journal article" date="2018" name="Mol. Plant">
        <title>The genome of Artemisia annua provides insight into the evolution of Asteraceae family and artemisinin biosynthesis.</title>
        <authorList>
            <person name="Shen Q."/>
            <person name="Zhang L."/>
            <person name="Liao Z."/>
            <person name="Wang S."/>
            <person name="Yan T."/>
            <person name="Shi P."/>
            <person name="Liu M."/>
            <person name="Fu X."/>
            <person name="Pan Q."/>
            <person name="Wang Y."/>
            <person name="Lv Z."/>
            <person name="Lu X."/>
            <person name="Zhang F."/>
            <person name="Jiang W."/>
            <person name="Ma Y."/>
            <person name="Chen M."/>
            <person name="Hao X."/>
            <person name="Li L."/>
            <person name="Tang Y."/>
            <person name="Lv G."/>
            <person name="Zhou Y."/>
            <person name="Sun X."/>
            <person name="Brodelius P.E."/>
            <person name="Rose J.K.C."/>
            <person name="Tang K."/>
        </authorList>
    </citation>
    <scope>NUCLEOTIDE SEQUENCE [LARGE SCALE GENOMIC DNA]</scope>
    <source>
        <strain evidence="6">cv. Huhao1</strain>
        <tissue evidence="5">Leaf</tissue>
    </source>
</reference>
<dbReference type="AlphaFoldDB" id="A0A2U1LT86"/>
<sequence>MKALDIGEKTRDAVLSGKFDQVRVNIPNGDMVGHTGDVEATVRLWGTLCFRVCKLCDLSTTTGSEASPQWVIFALIMLLIQIPGYMKFEVLGVIDVVEEQLGTNLIYVT</sequence>
<proteinExistence type="predicted"/>
<dbReference type="InterPro" id="IPR005995">
    <property type="entry name" value="Pgm_bpd_ind"/>
</dbReference>
<dbReference type="Proteomes" id="UP000245207">
    <property type="component" value="Unassembled WGS sequence"/>
</dbReference>
<protein>
    <submittedName>
        <fullName evidence="5">Alkaline phosphatase-like, alpha/beta/alpha</fullName>
    </submittedName>
</protein>
<name>A0A2U1LT86_ARTAN</name>
<dbReference type="PANTHER" id="PTHR31637:SF7">
    <property type="entry name" value="2,3-BISPHOSPHOGLYCERATE-INDEPENDENT PHOSPHOGLYCERATE MUTASE 1"/>
    <property type="match status" value="1"/>
</dbReference>
<dbReference type="STRING" id="35608.A0A2U1LT86"/>
<organism evidence="5 6">
    <name type="scientific">Artemisia annua</name>
    <name type="common">Sweet wormwood</name>
    <dbReference type="NCBI Taxonomy" id="35608"/>
    <lineage>
        <taxon>Eukaryota</taxon>
        <taxon>Viridiplantae</taxon>
        <taxon>Streptophyta</taxon>
        <taxon>Embryophyta</taxon>
        <taxon>Tracheophyta</taxon>
        <taxon>Spermatophyta</taxon>
        <taxon>Magnoliopsida</taxon>
        <taxon>eudicotyledons</taxon>
        <taxon>Gunneridae</taxon>
        <taxon>Pentapetalae</taxon>
        <taxon>asterids</taxon>
        <taxon>campanulids</taxon>
        <taxon>Asterales</taxon>
        <taxon>Asteraceae</taxon>
        <taxon>Asteroideae</taxon>
        <taxon>Anthemideae</taxon>
        <taxon>Artemisiinae</taxon>
        <taxon>Artemisia</taxon>
    </lineage>
</organism>
<gene>
    <name evidence="5" type="ORF">CTI12_AA457050</name>
</gene>
<accession>A0A2U1LT86</accession>
<dbReference type="PANTHER" id="PTHR31637">
    <property type="entry name" value="2,3-BISPHOSPHOGLYCERATE-INDEPENDENT PHOSPHOGLYCERATE MUTASE"/>
    <property type="match status" value="1"/>
</dbReference>
<dbReference type="GO" id="GO:0004619">
    <property type="term" value="F:phosphoglycerate mutase activity"/>
    <property type="evidence" value="ECO:0007669"/>
    <property type="project" value="InterPro"/>
</dbReference>
<dbReference type="GO" id="GO:0006007">
    <property type="term" value="P:glucose catabolic process"/>
    <property type="evidence" value="ECO:0007669"/>
    <property type="project" value="InterPro"/>
</dbReference>
<comment type="caution">
    <text evidence="5">The sequence shown here is derived from an EMBL/GenBank/DDBJ whole genome shotgun (WGS) entry which is preliminary data.</text>
</comment>
<evidence type="ECO:0000256" key="3">
    <source>
        <dbReference type="ARBA" id="ARBA00022490"/>
    </source>
</evidence>
<comment type="subcellular location">
    <subcellularLocation>
        <location evidence="1">Cytoplasm</location>
    </subcellularLocation>
</comment>
<evidence type="ECO:0000256" key="1">
    <source>
        <dbReference type="ARBA" id="ARBA00004496"/>
    </source>
</evidence>
<dbReference type="OrthoDB" id="10547028at2759"/>
<dbReference type="Pfam" id="PF01676">
    <property type="entry name" value="Metalloenzyme"/>
    <property type="match status" value="1"/>
</dbReference>
<evidence type="ECO:0000313" key="6">
    <source>
        <dbReference type="Proteomes" id="UP000245207"/>
    </source>
</evidence>
<dbReference type="Gene3D" id="3.40.720.10">
    <property type="entry name" value="Alkaline Phosphatase, subunit A"/>
    <property type="match status" value="1"/>
</dbReference>
<dbReference type="InterPro" id="IPR017850">
    <property type="entry name" value="Alkaline_phosphatase_core_sf"/>
</dbReference>
<dbReference type="InterPro" id="IPR006124">
    <property type="entry name" value="Metalloenzyme"/>
</dbReference>
<evidence type="ECO:0000259" key="4">
    <source>
        <dbReference type="Pfam" id="PF01676"/>
    </source>
</evidence>
<evidence type="ECO:0000256" key="2">
    <source>
        <dbReference type="ARBA" id="ARBA00011245"/>
    </source>
</evidence>